<feature type="transmembrane region" description="Helical" evidence="7">
    <location>
        <begin position="311"/>
        <end position="331"/>
    </location>
</feature>
<feature type="transmembrane region" description="Helical" evidence="7">
    <location>
        <begin position="199"/>
        <end position="219"/>
    </location>
</feature>
<feature type="region of interest" description="Disordered" evidence="6">
    <location>
        <begin position="1"/>
        <end position="25"/>
    </location>
</feature>
<dbReference type="Gene3D" id="1.20.1740.10">
    <property type="entry name" value="Amino acid/polyamine transporter I"/>
    <property type="match status" value="1"/>
</dbReference>
<keyword evidence="10" id="KW-1185">Reference proteome</keyword>
<keyword evidence="4 7" id="KW-1133">Transmembrane helix</keyword>
<evidence type="ECO:0000256" key="7">
    <source>
        <dbReference type="SAM" id="Phobius"/>
    </source>
</evidence>
<protein>
    <recommendedName>
        <fullName evidence="8">Amino acid transporter transmembrane domain-containing protein</fullName>
    </recommendedName>
</protein>
<feature type="transmembrane region" description="Helical" evidence="7">
    <location>
        <begin position="239"/>
        <end position="258"/>
    </location>
</feature>
<dbReference type="PANTHER" id="PTHR22950">
    <property type="entry name" value="AMINO ACID TRANSPORTER"/>
    <property type="match status" value="1"/>
</dbReference>
<gene>
    <name evidence="9" type="ORF">P168DRAFT_237784</name>
</gene>
<dbReference type="FunFam" id="1.20.1740.10:FF:000039">
    <property type="entry name" value="Neutral amino acid transporter (Eurofung)"/>
    <property type="match status" value="1"/>
</dbReference>
<name>A0A2I1D1E8_ASPC2</name>
<keyword evidence="5 7" id="KW-0472">Membrane</keyword>
<comment type="caution">
    <text evidence="9">The sequence shown here is derived from an EMBL/GenBank/DDBJ whole genome shotgun (WGS) entry which is preliminary data.</text>
</comment>
<dbReference type="GeneID" id="36541096"/>
<comment type="similarity">
    <text evidence="2">Belongs to the amino acid/polyamine transporter 2 family.</text>
</comment>
<dbReference type="PANTHER" id="PTHR22950:SF479">
    <property type="entry name" value="AMINO ACID TRANSPORTER (EUROFUNG)-RELATED"/>
    <property type="match status" value="1"/>
</dbReference>
<feature type="transmembrane region" description="Helical" evidence="7">
    <location>
        <begin position="384"/>
        <end position="405"/>
    </location>
</feature>
<dbReference type="Pfam" id="PF01490">
    <property type="entry name" value="Aa_trans"/>
    <property type="match status" value="1"/>
</dbReference>
<feature type="transmembrane region" description="Helical" evidence="7">
    <location>
        <begin position="137"/>
        <end position="160"/>
    </location>
</feature>
<feature type="transmembrane region" description="Helical" evidence="7">
    <location>
        <begin position="63"/>
        <end position="82"/>
    </location>
</feature>
<comment type="subcellular location">
    <subcellularLocation>
        <location evidence="1">Membrane</location>
        <topology evidence="1">Multi-pass membrane protein</topology>
    </subcellularLocation>
</comment>
<feature type="transmembrane region" description="Helical" evidence="7">
    <location>
        <begin position="166"/>
        <end position="187"/>
    </location>
</feature>
<accession>A0A2I1D1E8</accession>
<dbReference type="InterPro" id="IPR013057">
    <property type="entry name" value="AA_transpt_TM"/>
</dbReference>
<evidence type="ECO:0000313" key="9">
    <source>
        <dbReference type="EMBL" id="PKY03695.1"/>
    </source>
</evidence>
<evidence type="ECO:0000313" key="10">
    <source>
        <dbReference type="Proteomes" id="UP000234254"/>
    </source>
</evidence>
<organism evidence="9 10">
    <name type="scientific">Aspergillus campestris (strain IBT 28561)</name>
    <dbReference type="NCBI Taxonomy" id="1392248"/>
    <lineage>
        <taxon>Eukaryota</taxon>
        <taxon>Fungi</taxon>
        <taxon>Dikarya</taxon>
        <taxon>Ascomycota</taxon>
        <taxon>Pezizomycotina</taxon>
        <taxon>Eurotiomycetes</taxon>
        <taxon>Eurotiomycetidae</taxon>
        <taxon>Eurotiales</taxon>
        <taxon>Aspergillaceae</taxon>
        <taxon>Aspergillus</taxon>
        <taxon>Aspergillus subgen. Circumdati</taxon>
    </lineage>
</organism>
<reference evidence="9" key="1">
    <citation type="submission" date="2016-12" db="EMBL/GenBank/DDBJ databases">
        <title>The genomes of Aspergillus section Nigri reveals drivers in fungal speciation.</title>
        <authorList>
            <consortium name="DOE Joint Genome Institute"/>
            <person name="Vesth T.C."/>
            <person name="Nybo J."/>
            <person name="Theobald S."/>
            <person name="Brandl J."/>
            <person name="Frisvad J.C."/>
            <person name="Nielsen K.F."/>
            <person name="Lyhne E.K."/>
            <person name="Kogle M.E."/>
            <person name="Kuo A."/>
            <person name="Riley R."/>
            <person name="Clum A."/>
            <person name="Nolan M."/>
            <person name="Lipzen A."/>
            <person name="Salamov A."/>
            <person name="Henrissat B."/>
            <person name="Wiebenga A."/>
            <person name="De vries R.P."/>
            <person name="Grigoriev I.V."/>
            <person name="Mortensen U.H."/>
            <person name="Andersen M.R."/>
            <person name="Baker S.E."/>
        </authorList>
    </citation>
    <scope>NUCLEOTIDE SEQUENCE</scope>
    <source>
        <strain evidence="9">IBT 28561</strain>
    </source>
</reference>
<dbReference type="EMBL" id="MSFM01000007">
    <property type="protein sequence ID" value="PKY03695.1"/>
    <property type="molecule type" value="Genomic_DNA"/>
</dbReference>
<dbReference type="OrthoDB" id="294730at2759"/>
<evidence type="ECO:0000256" key="1">
    <source>
        <dbReference type="ARBA" id="ARBA00004141"/>
    </source>
</evidence>
<evidence type="ECO:0000259" key="8">
    <source>
        <dbReference type="Pfam" id="PF01490"/>
    </source>
</evidence>
<feature type="transmembrane region" description="Helical" evidence="7">
    <location>
        <begin position="351"/>
        <end position="372"/>
    </location>
</feature>
<feature type="transmembrane region" description="Helical" evidence="7">
    <location>
        <begin position="417"/>
        <end position="439"/>
    </location>
</feature>
<feature type="domain" description="Amino acid transporter transmembrane" evidence="8">
    <location>
        <begin position="58"/>
        <end position="440"/>
    </location>
</feature>
<feature type="compositionally biased region" description="Basic and acidic residues" evidence="6">
    <location>
        <begin position="1"/>
        <end position="13"/>
    </location>
</feature>
<evidence type="ECO:0000256" key="2">
    <source>
        <dbReference type="ARBA" id="ARBA00008066"/>
    </source>
</evidence>
<evidence type="ECO:0000256" key="5">
    <source>
        <dbReference type="ARBA" id="ARBA00023136"/>
    </source>
</evidence>
<dbReference type="GO" id="GO:0015179">
    <property type="term" value="F:L-amino acid transmembrane transporter activity"/>
    <property type="evidence" value="ECO:0007669"/>
    <property type="project" value="TreeGrafter"/>
</dbReference>
<dbReference type="AlphaFoldDB" id="A0A2I1D1E8"/>
<dbReference type="GO" id="GO:0016020">
    <property type="term" value="C:membrane"/>
    <property type="evidence" value="ECO:0007669"/>
    <property type="project" value="UniProtKB-SubCell"/>
</dbReference>
<feature type="transmembrane region" description="Helical" evidence="7">
    <location>
        <begin position="270"/>
        <end position="291"/>
    </location>
</feature>
<keyword evidence="3 7" id="KW-0812">Transmembrane</keyword>
<dbReference type="VEuPathDB" id="FungiDB:P168DRAFT_237784"/>
<evidence type="ECO:0000256" key="6">
    <source>
        <dbReference type="SAM" id="MobiDB-lite"/>
    </source>
</evidence>
<dbReference type="Proteomes" id="UP000234254">
    <property type="component" value="Unassembled WGS sequence"/>
</dbReference>
<evidence type="ECO:0000256" key="4">
    <source>
        <dbReference type="ARBA" id="ARBA00022989"/>
    </source>
</evidence>
<evidence type="ECO:0000256" key="3">
    <source>
        <dbReference type="ARBA" id="ARBA00022692"/>
    </source>
</evidence>
<sequence>MSPEIENRSRDIEAVNGEKYQPGDTDVLDPDVQAECPIPYRDDAFGDEQDAEIKYKVLKWWQCGLLMVAMTISLGILALPAAVAGVGLAPAVVILIGLGILCSYTGYVIGQFKLRYPHISGMADAGEVLMGGFGRELFFGAQLLFLIFIMASHIVTFIAAMNTITGHATCSIVFGVVGLVVSMLLSLPRTLKNMSWLSMASFTSIFCAVLVTMIAVGVQRKPPKVGPIVDTNLVTGFTSASNVVFAFASHNAFFNIMAELRDPKDFTKSLALTQSLDISLYLIAAVVIYCYVGEDVPSPALGAAGPVVSKVAYGIALPTIIIAGVLTGHVASKSIYVRVFAGTNRMQKRDFVAVGSWVAIGLFLWIVSWIIAEAIPVFNNLLSLMTALFASWFCLGIPGIFWLYMNYHRWFSSFSKIALTFVNVFCLCCGIILCGLGLYTSGKAIHDNPQSQSFSCGSTG</sequence>
<proteinExistence type="inferred from homology"/>
<dbReference type="RefSeq" id="XP_024692289.1">
    <property type="nucleotide sequence ID" value="XM_024833572.1"/>
</dbReference>
<feature type="transmembrane region" description="Helical" evidence="7">
    <location>
        <begin position="88"/>
        <end position="109"/>
    </location>
</feature>